<dbReference type="Gene3D" id="3.90.1200.10">
    <property type="match status" value="1"/>
</dbReference>
<evidence type="ECO:0000313" key="2">
    <source>
        <dbReference type="EMBL" id="KJE22238.1"/>
    </source>
</evidence>
<keyword evidence="3" id="KW-1185">Reference proteome</keyword>
<dbReference type="InterPro" id="IPR002575">
    <property type="entry name" value="Aminoglycoside_PTrfase"/>
</dbReference>
<feature type="domain" description="Aminoglycoside phosphotransferase" evidence="1">
    <location>
        <begin position="67"/>
        <end position="266"/>
    </location>
</feature>
<accession>A0A0D8BDB2</accession>
<protein>
    <submittedName>
        <fullName evidence="2">Putative aminoglycoside phosphotransferase</fullName>
    </submittedName>
</protein>
<proteinExistence type="predicted"/>
<dbReference type="PATRIC" id="fig|1502723.3.peg.2941"/>
<dbReference type="Pfam" id="PF01636">
    <property type="entry name" value="APH"/>
    <property type="match status" value="1"/>
</dbReference>
<keyword evidence="2" id="KW-0808">Transferase</keyword>
<sequence length="317" mass="34135">MADDSPTRHDLPAAPRRGRFTAAATRRAVAELAARAGLDDADAVLVKRTVNAVYRLPRAGAIMRITGSAAMTHRVAKVVRVAGWLADRRAPAVRLLPGVPAPVEAGGFVATVWVDATPAGAPPAGPAPRTGDLAALLRALHALDPPSPPLPRWDPLDDVRRRLSDAETLAGADRRFLERLTERVAAALDTVRYALPTVVVHGDAHLGNLIRAADGRVLMCDFDATSVGPAEWDLVPVAVGRTRFGHDPQAHRDLAHGYGFDVTSWEGFAVLRAVRELKLVTSVLPVLASSATVAAQFRIRLDSLRHRDHDARWSPYR</sequence>
<comment type="caution">
    <text evidence="2">The sequence shown here is derived from an EMBL/GenBank/DDBJ whole genome shotgun (WGS) entry which is preliminary data.</text>
</comment>
<dbReference type="InterPro" id="IPR011009">
    <property type="entry name" value="Kinase-like_dom_sf"/>
</dbReference>
<dbReference type="EMBL" id="JYFN01000026">
    <property type="protein sequence ID" value="KJE22238.1"/>
    <property type="molecule type" value="Genomic_DNA"/>
</dbReference>
<dbReference type="Proteomes" id="UP000032545">
    <property type="component" value="Unassembled WGS sequence"/>
</dbReference>
<evidence type="ECO:0000313" key="3">
    <source>
        <dbReference type="Proteomes" id="UP000032545"/>
    </source>
</evidence>
<dbReference type="RefSeq" id="WP_044886087.1">
    <property type="nucleotide sequence ID" value="NZ_JYFN01000026.1"/>
</dbReference>
<name>A0A0D8BDB2_9ACTN</name>
<dbReference type="OrthoDB" id="3723194at2"/>
<gene>
    <name evidence="2" type="ORF">FF36_03501</name>
</gene>
<organism evidence="2 3">
    <name type="scientific">Frankia torreyi</name>
    <dbReference type="NCBI Taxonomy" id="1856"/>
    <lineage>
        <taxon>Bacteria</taxon>
        <taxon>Bacillati</taxon>
        <taxon>Actinomycetota</taxon>
        <taxon>Actinomycetes</taxon>
        <taxon>Frankiales</taxon>
        <taxon>Frankiaceae</taxon>
        <taxon>Frankia</taxon>
    </lineage>
</organism>
<reference evidence="3" key="1">
    <citation type="submission" date="2015-02" db="EMBL/GenBank/DDBJ databases">
        <title>Draft Genome of Frankia sp. CpI1-S.</title>
        <authorList>
            <person name="Oshone R.T."/>
            <person name="Ngom M."/>
            <person name="Ghodhbane-Gtari F."/>
            <person name="Gtari M."/>
            <person name="Morris K."/>
            <person name="Thomas K."/>
            <person name="Sen A."/>
            <person name="Tisa L.S."/>
        </authorList>
    </citation>
    <scope>NUCLEOTIDE SEQUENCE [LARGE SCALE GENOMIC DNA]</scope>
    <source>
        <strain evidence="3">CpI1-S</strain>
    </source>
</reference>
<dbReference type="GO" id="GO:0016740">
    <property type="term" value="F:transferase activity"/>
    <property type="evidence" value="ECO:0007669"/>
    <property type="project" value="UniProtKB-KW"/>
</dbReference>
<dbReference type="AlphaFoldDB" id="A0A0D8BDB2"/>
<evidence type="ECO:0000259" key="1">
    <source>
        <dbReference type="Pfam" id="PF01636"/>
    </source>
</evidence>
<dbReference type="SUPFAM" id="SSF56112">
    <property type="entry name" value="Protein kinase-like (PK-like)"/>
    <property type="match status" value="1"/>
</dbReference>
<reference evidence="2 3" key="2">
    <citation type="journal article" date="2016" name="Genome Announc.">
        <title>Permanent Draft Genome Sequences for Two Variants of Frankia sp. Strain CpI1, the First Frankia Strain Isolated from Root Nodules of Comptonia peregrina.</title>
        <authorList>
            <person name="Oshone R."/>
            <person name="Hurst S.G.IV."/>
            <person name="Abebe-Akele F."/>
            <person name="Simpson S."/>
            <person name="Morris K."/>
            <person name="Thomas W.K."/>
            <person name="Tisa L.S."/>
        </authorList>
    </citation>
    <scope>NUCLEOTIDE SEQUENCE [LARGE SCALE GENOMIC DNA]</scope>
    <source>
        <strain evidence="3">CpI1-S</strain>
    </source>
</reference>